<feature type="transmembrane region" description="Helical" evidence="1">
    <location>
        <begin position="130"/>
        <end position="148"/>
    </location>
</feature>
<feature type="transmembrane region" description="Helical" evidence="1">
    <location>
        <begin position="388"/>
        <end position="406"/>
    </location>
</feature>
<accession>A0AAN8QHG1</accession>
<feature type="transmembrane region" description="Helical" evidence="1">
    <location>
        <begin position="217"/>
        <end position="237"/>
    </location>
</feature>
<dbReference type="PANTHER" id="PTHR11360:SF306">
    <property type="entry name" value="RE01051P"/>
    <property type="match status" value="1"/>
</dbReference>
<reference evidence="2 3" key="1">
    <citation type="submission" date="2024-01" db="EMBL/GenBank/DDBJ databases">
        <title>The genome of the rayed Mediterranean limpet Patella caerulea (Linnaeus, 1758).</title>
        <authorList>
            <person name="Anh-Thu Weber A."/>
            <person name="Halstead-Nussloch G."/>
        </authorList>
    </citation>
    <scope>NUCLEOTIDE SEQUENCE [LARGE SCALE GENOMIC DNA]</scope>
    <source>
        <strain evidence="2">AATW-2023a</strain>
        <tissue evidence="2">Whole specimen</tissue>
    </source>
</reference>
<organism evidence="2 3">
    <name type="scientific">Patella caerulea</name>
    <name type="common">Rayed Mediterranean limpet</name>
    <dbReference type="NCBI Taxonomy" id="87958"/>
    <lineage>
        <taxon>Eukaryota</taxon>
        <taxon>Metazoa</taxon>
        <taxon>Spiralia</taxon>
        <taxon>Lophotrochozoa</taxon>
        <taxon>Mollusca</taxon>
        <taxon>Gastropoda</taxon>
        <taxon>Patellogastropoda</taxon>
        <taxon>Patelloidea</taxon>
        <taxon>Patellidae</taxon>
        <taxon>Patella</taxon>
    </lineage>
</organism>
<dbReference type="Pfam" id="PF07690">
    <property type="entry name" value="MFS_1"/>
    <property type="match status" value="1"/>
</dbReference>
<gene>
    <name evidence="2" type="ORF">SNE40_000866</name>
</gene>
<evidence type="ECO:0000256" key="1">
    <source>
        <dbReference type="SAM" id="Phobius"/>
    </source>
</evidence>
<dbReference type="GO" id="GO:0008028">
    <property type="term" value="F:monocarboxylic acid transmembrane transporter activity"/>
    <property type="evidence" value="ECO:0007669"/>
    <property type="project" value="TreeGrafter"/>
</dbReference>
<feature type="transmembrane region" description="Helical" evidence="1">
    <location>
        <begin position="478"/>
        <end position="502"/>
    </location>
</feature>
<comment type="caution">
    <text evidence="2">The sequence shown here is derived from an EMBL/GenBank/DDBJ whole genome shotgun (WGS) entry which is preliminary data.</text>
</comment>
<feature type="transmembrane region" description="Helical" evidence="1">
    <location>
        <begin position="514"/>
        <end position="535"/>
    </location>
</feature>
<evidence type="ECO:0000313" key="2">
    <source>
        <dbReference type="EMBL" id="KAK6195434.1"/>
    </source>
</evidence>
<keyword evidence="1" id="KW-0812">Transmembrane</keyword>
<dbReference type="Gene3D" id="1.20.1250.20">
    <property type="entry name" value="MFS general substrate transporter like domains"/>
    <property type="match status" value="2"/>
</dbReference>
<sequence>MSYAENKNNIATLASGLPVKDVAVSKFGMGNKNDDAEIDEDNQSVVQDKDNDLPIDKGWAWVVVFACMMNTTLMVGYVICLGMLFVEFLELFQASTTSTALVFGMQALMFALSSFVTMQILIVRLSIRQVVMIGGILISTGILISGFAPNITVLICTQCFFVGIGQSMIVGPGLVAVSEYFHKRRALAVSISNSGISLASVTFPVLCRFLLDTYGLRGALLIFTGIELNMLVFAMLIRPLKSPKNQSKSSPKDDDILISVNGGEPKNQVVTDSLKYCSLIQNDNVGQPEQVQSRKQLIHNNENQGNVNPTVLCRPPQPGRRRSIANVVDGISQMPILPPDAHSMSMMLGSITSIPAMESRSDKQRSCDIRDDIKGVFKSIDFRLLKRPLFYFIVLTTVFGAPIYNYMQYLPAILEEFGADPNRVPILLGIIGVLSFISRIGLGFIADMGYMKIQTIMMLAIFITGVNCHLMRFYQTYISQYICAVVFGLFASIYITFISVLITSLLGLENLPRAYGFLTIIHGGVIALIHPTIGFLKDTTGTYISSYHFLGAIANTSGIILLFEPLFRKLDAKLNKKLKEDVEEAAQIML</sequence>
<dbReference type="EMBL" id="JAZGQO010000001">
    <property type="protein sequence ID" value="KAK6195434.1"/>
    <property type="molecule type" value="Genomic_DNA"/>
</dbReference>
<keyword evidence="1" id="KW-1133">Transmembrane helix</keyword>
<dbReference type="SUPFAM" id="SSF103473">
    <property type="entry name" value="MFS general substrate transporter"/>
    <property type="match status" value="1"/>
</dbReference>
<dbReference type="AlphaFoldDB" id="A0AAN8QHG1"/>
<dbReference type="Proteomes" id="UP001347796">
    <property type="component" value="Unassembled WGS sequence"/>
</dbReference>
<proteinExistence type="predicted"/>
<feature type="transmembrane region" description="Helical" evidence="1">
    <location>
        <begin position="98"/>
        <end position="123"/>
    </location>
</feature>
<keyword evidence="3" id="KW-1185">Reference proteome</keyword>
<feature type="transmembrane region" description="Helical" evidence="1">
    <location>
        <begin position="59"/>
        <end position="86"/>
    </location>
</feature>
<feature type="transmembrane region" description="Helical" evidence="1">
    <location>
        <begin position="188"/>
        <end position="211"/>
    </location>
</feature>
<feature type="transmembrane region" description="Helical" evidence="1">
    <location>
        <begin position="160"/>
        <end position="181"/>
    </location>
</feature>
<dbReference type="InterPro" id="IPR036259">
    <property type="entry name" value="MFS_trans_sf"/>
</dbReference>
<feature type="transmembrane region" description="Helical" evidence="1">
    <location>
        <begin position="426"/>
        <end position="446"/>
    </location>
</feature>
<dbReference type="InterPro" id="IPR050327">
    <property type="entry name" value="Proton-linked_MCT"/>
</dbReference>
<protein>
    <submittedName>
        <fullName evidence="2">Uncharacterized protein</fullName>
    </submittedName>
</protein>
<dbReference type="CDD" id="cd17352">
    <property type="entry name" value="MFS_MCT_SLC16"/>
    <property type="match status" value="1"/>
</dbReference>
<feature type="transmembrane region" description="Helical" evidence="1">
    <location>
        <begin position="547"/>
        <end position="567"/>
    </location>
</feature>
<name>A0AAN8QHG1_PATCE</name>
<keyword evidence="1" id="KW-0472">Membrane</keyword>
<dbReference type="InterPro" id="IPR011701">
    <property type="entry name" value="MFS"/>
</dbReference>
<dbReference type="PANTHER" id="PTHR11360">
    <property type="entry name" value="MONOCARBOXYLATE TRANSPORTER"/>
    <property type="match status" value="1"/>
</dbReference>
<feature type="transmembrane region" description="Helical" evidence="1">
    <location>
        <begin position="453"/>
        <end position="472"/>
    </location>
</feature>
<evidence type="ECO:0000313" key="3">
    <source>
        <dbReference type="Proteomes" id="UP001347796"/>
    </source>
</evidence>